<proteinExistence type="predicted"/>
<evidence type="ECO:0000313" key="3">
    <source>
        <dbReference type="Proteomes" id="UP000597762"/>
    </source>
</evidence>
<keyword evidence="1" id="KW-0472">Membrane</keyword>
<feature type="transmembrane region" description="Helical" evidence="1">
    <location>
        <begin position="175"/>
        <end position="197"/>
    </location>
</feature>
<keyword evidence="3" id="KW-1185">Reference proteome</keyword>
<accession>A0A812EWN6</accession>
<feature type="transmembrane region" description="Helical" evidence="1">
    <location>
        <begin position="119"/>
        <end position="138"/>
    </location>
</feature>
<organism evidence="2 3">
    <name type="scientific">Acanthosepion pharaonis</name>
    <name type="common">Pharaoh cuttlefish</name>
    <name type="synonym">Sepia pharaonis</name>
    <dbReference type="NCBI Taxonomy" id="158019"/>
    <lineage>
        <taxon>Eukaryota</taxon>
        <taxon>Metazoa</taxon>
        <taxon>Spiralia</taxon>
        <taxon>Lophotrochozoa</taxon>
        <taxon>Mollusca</taxon>
        <taxon>Cephalopoda</taxon>
        <taxon>Coleoidea</taxon>
        <taxon>Decapodiformes</taxon>
        <taxon>Sepiida</taxon>
        <taxon>Sepiina</taxon>
        <taxon>Sepiidae</taxon>
        <taxon>Acanthosepion</taxon>
    </lineage>
</organism>
<keyword evidence="1" id="KW-0812">Transmembrane</keyword>
<keyword evidence="1" id="KW-1133">Transmembrane helix</keyword>
<feature type="transmembrane region" description="Helical" evidence="1">
    <location>
        <begin position="28"/>
        <end position="52"/>
    </location>
</feature>
<reference evidence="2" key="1">
    <citation type="submission" date="2021-01" db="EMBL/GenBank/DDBJ databases">
        <authorList>
            <person name="Li R."/>
            <person name="Bekaert M."/>
        </authorList>
    </citation>
    <scope>NUCLEOTIDE SEQUENCE</scope>
    <source>
        <strain evidence="2">Farmed</strain>
    </source>
</reference>
<sequence length="198" mass="23152">MDSGSYFEFGSCRCGSIYFHSVCFLQSIFSSFIPFILIQFFFTFSFGLFSLLSHSFFKFISPSFVLFSFNPSFLFICSSSSFSRSSPFLTQTFFSFIFLSSTHFLFLHYFSLHPLCPCFNLLHSNYFSLSSFILSFFFNRFYLHFILLYSSAFFLPSSIHFLLFLLLHAFSFNQFYISFILLTSVLFHVCTSVHSLIS</sequence>
<evidence type="ECO:0000256" key="1">
    <source>
        <dbReference type="SAM" id="Phobius"/>
    </source>
</evidence>
<comment type="caution">
    <text evidence="2">The sequence shown here is derived from an EMBL/GenBank/DDBJ whole genome shotgun (WGS) entry which is preliminary data.</text>
</comment>
<name>A0A812EWN6_ACAPH</name>
<feature type="transmembrane region" description="Helical" evidence="1">
    <location>
        <begin position="88"/>
        <end position="107"/>
    </location>
</feature>
<evidence type="ECO:0000313" key="2">
    <source>
        <dbReference type="EMBL" id="CAE1331583.1"/>
    </source>
</evidence>
<protein>
    <submittedName>
        <fullName evidence="2">Uncharacterized protein</fullName>
    </submittedName>
</protein>
<feature type="transmembrane region" description="Helical" evidence="1">
    <location>
        <begin position="144"/>
        <end position="168"/>
    </location>
</feature>
<feature type="transmembrane region" description="Helical" evidence="1">
    <location>
        <begin position="64"/>
        <end position="82"/>
    </location>
</feature>
<dbReference type="Proteomes" id="UP000597762">
    <property type="component" value="Unassembled WGS sequence"/>
</dbReference>
<dbReference type="AlphaFoldDB" id="A0A812EWN6"/>
<dbReference type="EMBL" id="CAHIKZ030005609">
    <property type="protein sequence ID" value="CAE1331583.1"/>
    <property type="molecule type" value="Genomic_DNA"/>
</dbReference>
<gene>
    <name evidence="2" type="ORF">SPHA_80751</name>
</gene>